<evidence type="ECO:0000313" key="3">
    <source>
        <dbReference type="EMBL" id="KRZ18269.1"/>
    </source>
</evidence>
<sequence length="250" mass="28025">MNLFLLSIYAIFSLSFAHGEQFSESAEGKIEVNISENQSKDLPEMDDQPEKSLGIQDIENTDFQEQASVERPDDVAEAVQTDEDDQQLTTDEEEIAAEAPSEKPLPKNEEKHEIEKESDIKEESKIEEEETRVEEKVSEENIKDGEHENNDNDVQEQSELNEGFYDALTDTDNVLDLEFYDALCGSSVDPPTDSQEKFPCPTPRPVVAKSGSGLYNFLKSKASSVFNAAANFYKIAADYFVPFKQCIDAA</sequence>
<reference evidence="3 4" key="1">
    <citation type="submission" date="2015-01" db="EMBL/GenBank/DDBJ databases">
        <title>Evolution of Trichinella species and genotypes.</title>
        <authorList>
            <person name="Korhonen P.K."/>
            <person name="Edoardo P."/>
            <person name="Giuseppe L.R."/>
            <person name="Gasser R.B."/>
        </authorList>
    </citation>
    <scope>NUCLEOTIDE SEQUENCE [LARGE SCALE GENOMIC DNA]</scope>
    <source>
        <strain evidence="3">ISS1029</strain>
    </source>
</reference>
<gene>
    <name evidence="3" type="ORF">T11_556</name>
</gene>
<dbReference type="EMBL" id="JYDP01000003">
    <property type="protein sequence ID" value="KRZ18269.1"/>
    <property type="molecule type" value="Genomic_DNA"/>
</dbReference>
<evidence type="ECO:0000256" key="2">
    <source>
        <dbReference type="SAM" id="SignalP"/>
    </source>
</evidence>
<evidence type="ECO:0008006" key="5">
    <source>
        <dbReference type="Google" id="ProtNLM"/>
    </source>
</evidence>
<dbReference type="Proteomes" id="UP000055024">
    <property type="component" value="Unassembled WGS sequence"/>
</dbReference>
<feature type="compositionally biased region" description="Basic and acidic residues" evidence="1">
    <location>
        <begin position="100"/>
        <end position="124"/>
    </location>
</feature>
<keyword evidence="2" id="KW-0732">Signal</keyword>
<name>A0A0V1I5Z8_9BILA</name>
<protein>
    <recommendedName>
        <fullName evidence="5">Replicase polyprotein 1a</fullName>
    </recommendedName>
</protein>
<dbReference type="AlphaFoldDB" id="A0A0V1I5Z8"/>
<evidence type="ECO:0000313" key="4">
    <source>
        <dbReference type="Proteomes" id="UP000055024"/>
    </source>
</evidence>
<feature type="region of interest" description="Disordered" evidence="1">
    <location>
        <begin position="34"/>
        <end position="156"/>
    </location>
</feature>
<feature type="signal peptide" evidence="2">
    <location>
        <begin position="1"/>
        <end position="19"/>
    </location>
</feature>
<comment type="caution">
    <text evidence="3">The sequence shown here is derived from an EMBL/GenBank/DDBJ whole genome shotgun (WGS) entry which is preliminary data.</text>
</comment>
<accession>A0A0V1I5Z8</accession>
<proteinExistence type="predicted"/>
<feature type="chain" id="PRO_5006879710" description="Replicase polyprotein 1a" evidence="2">
    <location>
        <begin position="20"/>
        <end position="250"/>
    </location>
</feature>
<keyword evidence="4" id="KW-1185">Reference proteome</keyword>
<feature type="compositionally biased region" description="Basic and acidic residues" evidence="1">
    <location>
        <begin position="133"/>
        <end position="150"/>
    </location>
</feature>
<organism evidence="3 4">
    <name type="scientific">Trichinella zimbabwensis</name>
    <dbReference type="NCBI Taxonomy" id="268475"/>
    <lineage>
        <taxon>Eukaryota</taxon>
        <taxon>Metazoa</taxon>
        <taxon>Ecdysozoa</taxon>
        <taxon>Nematoda</taxon>
        <taxon>Enoplea</taxon>
        <taxon>Dorylaimia</taxon>
        <taxon>Trichinellida</taxon>
        <taxon>Trichinellidae</taxon>
        <taxon>Trichinella</taxon>
    </lineage>
</organism>
<feature type="compositionally biased region" description="Acidic residues" evidence="1">
    <location>
        <begin position="80"/>
        <end position="96"/>
    </location>
</feature>
<evidence type="ECO:0000256" key="1">
    <source>
        <dbReference type="SAM" id="MobiDB-lite"/>
    </source>
</evidence>